<reference evidence="2" key="1">
    <citation type="journal article" date="2020" name="Stud. Mycol.">
        <title>101 Dothideomycetes genomes: a test case for predicting lifestyles and emergence of pathogens.</title>
        <authorList>
            <person name="Haridas S."/>
            <person name="Albert R."/>
            <person name="Binder M."/>
            <person name="Bloem J."/>
            <person name="Labutti K."/>
            <person name="Salamov A."/>
            <person name="Andreopoulos B."/>
            <person name="Baker S."/>
            <person name="Barry K."/>
            <person name="Bills G."/>
            <person name="Bluhm B."/>
            <person name="Cannon C."/>
            <person name="Castanera R."/>
            <person name="Culley D."/>
            <person name="Daum C."/>
            <person name="Ezra D."/>
            <person name="Gonzalez J."/>
            <person name="Henrissat B."/>
            <person name="Kuo A."/>
            <person name="Liang C."/>
            <person name="Lipzen A."/>
            <person name="Lutzoni F."/>
            <person name="Magnuson J."/>
            <person name="Mondo S."/>
            <person name="Nolan M."/>
            <person name="Ohm R."/>
            <person name="Pangilinan J."/>
            <person name="Park H.-J."/>
            <person name="Ramirez L."/>
            <person name="Alfaro M."/>
            <person name="Sun H."/>
            <person name="Tritt A."/>
            <person name="Yoshinaga Y."/>
            <person name="Zwiers L.-H."/>
            <person name="Turgeon B."/>
            <person name="Goodwin S."/>
            <person name="Spatafora J."/>
            <person name="Crous P."/>
            <person name="Grigoriev I."/>
        </authorList>
    </citation>
    <scope>NUCLEOTIDE SEQUENCE</scope>
    <source>
        <strain evidence="2">CBS 473.64</strain>
    </source>
</reference>
<dbReference type="OrthoDB" id="5400774at2759"/>
<evidence type="ECO:0000313" key="2">
    <source>
        <dbReference type="EMBL" id="KAF2634754.1"/>
    </source>
</evidence>
<keyword evidence="1" id="KW-1133">Transmembrane helix</keyword>
<protein>
    <submittedName>
        <fullName evidence="2">Uncharacterized protein</fullName>
    </submittedName>
</protein>
<keyword evidence="1" id="KW-0472">Membrane</keyword>
<feature type="transmembrane region" description="Helical" evidence="1">
    <location>
        <begin position="120"/>
        <end position="142"/>
    </location>
</feature>
<keyword evidence="3" id="KW-1185">Reference proteome</keyword>
<evidence type="ECO:0000256" key="1">
    <source>
        <dbReference type="SAM" id="Phobius"/>
    </source>
</evidence>
<keyword evidence="1" id="KW-0812">Transmembrane</keyword>
<organism evidence="2 3">
    <name type="scientific">Massarina eburnea CBS 473.64</name>
    <dbReference type="NCBI Taxonomy" id="1395130"/>
    <lineage>
        <taxon>Eukaryota</taxon>
        <taxon>Fungi</taxon>
        <taxon>Dikarya</taxon>
        <taxon>Ascomycota</taxon>
        <taxon>Pezizomycotina</taxon>
        <taxon>Dothideomycetes</taxon>
        <taxon>Pleosporomycetidae</taxon>
        <taxon>Pleosporales</taxon>
        <taxon>Massarineae</taxon>
        <taxon>Massarinaceae</taxon>
        <taxon>Massarina</taxon>
    </lineage>
</organism>
<dbReference type="Proteomes" id="UP000799753">
    <property type="component" value="Unassembled WGS sequence"/>
</dbReference>
<proteinExistence type="predicted"/>
<gene>
    <name evidence="2" type="ORF">P280DRAFT_474350</name>
</gene>
<name>A0A6A6RL57_9PLEO</name>
<accession>A0A6A6RL57</accession>
<evidence type="ECO:0000313" key="3">
    <source>
        <dbReference type="Proteomes" id="UP000799753"/>
    </source>
</evidence>
<feature type="transmembrane region" description="Helical" evidence="1">
    <location>
        <begin position="174"/>
        <end position="195"/>
    </location>
</feature>
<dbReference type="PANTHER" id="PTHR42069:SF1">
    <property type="entry name" value="MARVEL DOMAIN-CONTAINING PROTEIN"/>
    <property type="match status" value="1"/>
</dbReference>
<dbReference type="AlphaFoldDB" id="A0A6A6RL57"/>
<dbReference type="EMBL" id="MU006814">
    <property type="protein sequence ID" value="KAF2634754.1"/>
    <property type="molecule type" value="Genomic_DNA"/>
</dbReference>
<dbReference type="PANTHER" id="PTHR42069">
    <property type="entry name" value="HYPHAL ANASTAMOSIS-8 PROTEIN"/>
    <property type="match status" value="1"/>
</dbReference>
<sequence length="208" mass="23054">MHDYRPTSPNASLNSFNTRHSRFSENTAYELPTTDRNVLFAQSSDYELQSPDKEALLLAPVRPEPSGNNSDSDSERLLAQARDFADSEANLYTAHNGSAFKDVTKPPKIKRSRGFYITRLALRVLSTLFSVAIVAALADVLVRFKNTIDVKQHYQNGSGTFKVWPNGLKIWPTLWLLGTAVAGSVLGIVVLLASFNKKVSALLLCRVR</sequence>